<keyword evidence="1" id="KW-0067">ATP-binding</keyword>
<dbReference type="RefSeq" id="WP_199019602.1">
    <property type="nucleotide sequence ID" value="NZ_JAELUP010000065.1"/>
</dbReference>
<dbReference type="EMBL" id="JAELUP010000065">
    <property type="protein sequence ID" value="MBJ6362056.1"/>
    <property type="molecule type" value="Genomic_DNA"/>
</dbReference>
<gene>
    <name evidence="3" type="ORF">JFN88_12345</name>
</gene>
<dbReference type="SUPFAM" id="SSF56059">
    <property type="entry name" value="Glutathione synthetase ATP-binding domain-like"/>
    <property type="match status" value="1"/>
</dbReference>
<reference evidence="3" key="1">
    <citation type="submission" date="2020-12" db="EMBL/GenBank/DDBJ databases">
        <authorList>
            <person name="Huq M.A."/>
        </authorList>
    </citation>
    <scope>NUCLEOTIDE SEQUENCE</scope>
    <source>
        <strain evidence="3">MAHUQ-46</strain>
    </source>
</reference>
<evidence type="ECO:0000313" key="3">
    <source>
        <dbReference type="EMBL" id="MBJ6362056.1"/>
    </source>
</evidence>
<evidence type="ECO:0000259" key="2">
    <source>
        <dbReference type="PROSITE" id="PS50975"/>
    </source>
</evidence>
<name>A0A934IZF9_9BACL</name>
<dbReference type="InterPro" id="IPR026838">
    <property type="entry name" value="YheC/D"/>
</dbReference>
<evidence type="ECO:0000256" key="1">
    <source>
        <dbReference type="PROSITE-ProRule" id="PRU00409"/>
    </source>
</evidence>
<dbReference type="GO" id="GO:0046872">
    <property type="term" value="F:metal ion binding"/>
    <property type="evidence" value="ECO:0007669"/>
    <property type="project" value="InterPro"/>
</dbReference>
<accession>A0A934IZF9</accession>
<dbReference type="GO" id="GO:0005524">
    <property type="term" value="F:ATP binding"/>
    <property type="evidence" value="ECO:0007669"/>
    <property type="project" value="UniProtKB-UniRule"/>
</dbReference>
<dbReference type="PROSITE" id="PS50975">
    <property type="entry name" value="ATP_GRASP"/>
    <property type="match status" value="1"/>
</dbReference>
<dbReference type="AlphaFoldDB" id="A0A934IZF9"/>
<feature type="domain" description="ATP-grasp" evidence="2">
    <location>
        <begin position="124"/>
        <end position="364"/>
    </location>
</feature>
<protein>
    <submittedName>
        <fullName evidence="3">YheC/YheD family protein</fullName>
    </submittedName>
</protein>
<dbReference type="Proteomes" id="UP000640274">
    <property type="component" value="Unassembled WGS sequence"/>
</dbReference>
<dbReference type="InterPro" id="IPR011761">
    <property type="entry name" value="ATP-grasp"/>
</dbReference>
<comment type="caution">
    <text evidence="3">The sequence shown here is derived from an EMBL/GenBank/DDBJ whole genome shotgun (WGS) entry which is preliminary data.</text>
</comment>
<proteinExistence type="predicted"/>
<keyword evidence="1" id="KW-0547">Nucleotide-binding</keyword>
<dbReference type="Pfam" id="PF14398">
    <property type="entry name" value="ATPgrasp_YheCD"/>
    <property type="match status" value="1"/>
</dbReference>
<sequence>MTQPQWKLGIHIAGAAVSPQNKQRLPEDSFCRELCLLGHEYGFHVFVFSPLHYDSDTGVLQGYQLHGDQWNFGPCPLPDIVYDRCYYQSRTERMRDKTAMQAMMLRHPWVRLGSQIPGKLEVYRLLLGEPRLAELLPRTVSYRSSSQLLRWLEREPDGIILKPDAGMQGRGILRIWQGPGGLQIQGRNAANRPYAYSFGQKKQPLSSFSRLIAGRSYLLQPYLRLTDDQQRPFDIRVLIQKNGAGRWSVTGTAIRIGEPHVLTANLHGGGRAAPAEPFLQALLGAEATSGIMEKLHQASCSAARRLEQHCGRLLELGLDFGLEESGRLWLLEANSKPGRSLFTLLGESAIARLSHVRPLQYARLLCNRSALYMPQVEAN</sequence>
<dbReference type="Gene3D" id="3.30.470.20">
    <property type="entry name" value="ATP-grasp fold, B domain"/>
    <property type="match status" value="1"/>
</dbReference>
<evidence type="ECO:0000313" key="4">
    <source>
        <dbReference type="Proteomes" id="UP000640274"/>
    </source>
</evidence>
<organism evidence="3 4">
    <name type="scientific">Paenibacillus roseus</name>
    <dbReference type="NCBI Taxonomy" id="2798579"/>
    <lineage>
        <taxon>Bacteria</taxon>
        <taxon>Bacillati</taxon>
        <taxon>Bacillota</taxon>
        <taxon>Bacilli</taxon>
        <taxon>Bacillales</taxon>
        <taxon>Paenibacillaceae</taxon>
        <taxon>Paenibacillus</taxon>
    </lineage>
</organism>
<keyword evidence="4" id="KW-1185">Reference proteome</keyword>